<dbReference type="PANTHER" id="PTHR43833:SF7">
    <property type="entry name" value="KTR SYSTEM POTASSIUM UPTAKE PROTEIN C"/>
    <property type="match status" value="1"/>
</dbReference>
<dbReference type="InterPro" id="IPR050721">
    <property type="entry name" value="Trk_Ktr_HKT_K-transport"/>
</dbReference>
<gene>
    <name evidence="3" type="primary">trkA1</name>
    <name evidence="3" type="ORF">dnl_33980</name>
</gene>
<keyword evidence="4" id="KW-1185">Reference proteome</keyword>
<feature type="domain" description="RCK N-terminal" evidence="1">
    <location>
        <begin position="1"/>
        <end position="118"/>
    </location>
</feature>
<dbReference type="KEGG" id="dli:dnl_33980"/>
<dbReference type="PANTHER" id="PTHR43833">
    <property type="entry name" value="POTASSIUM CHANNEL PROTEIN 2-RELATED-RELATED"/>
    <property type="match status" value="1"/>
</dbReference>
<proteinExistence type="predicted"/>
<reference evidence="3" key="1">
    <citation type="journal article" date="2021" name="Microb. Physiol.">
        <title>Proteogenomic Insights into the Physiology of Marine, Sulfate-Reducing, Filamentous Desulfonema limicola and Desulfonema magnum.</title>
        <authorList>
            <person name="Schnaars V."/>
            <person name="Wohlbrand L."/>
            <person name="Scheve S."/>
            <person name="Hinrichs C."/>
            <person name="Reinhardt R."/>
            <person name="Rabus R."/>
        </authorList>
    </citation>
    <scope>NUCLEOTIDE SEQUENCE</scope>
    <source>
        <strain evidence="3">5ac10</strain>
    </source>
</reference>
<dbReference type="InterPro" id="IPR036291">
    <property type="entry name" value="NAD(P)-bd_dom_sf"/>
</dbReference>
<accession>A0A975GH97</accession>
<sequence>MKRFAVIGLGNFGFYAAKALFEDGSEVVAIDSDKNRVQAIDPYSTEAVVLDATDKDALKTLGLEDMNAVIVSTGTKISISILICLYLNEIGVKKILAKALDDDHGKILKRVGATEIIHPERDMAVRVSKGLSQPNILDFIPLAEDFDLVQVGPPREFIGKTLMDLNLRAKYNVHIIAIKELVPENFVLVPPADFVIKDSDILMMLGKAVDIKKIKALK</sequence>
<dbReference type="GO" id="GO:0008324">
    <property type="term" value="F:monoatomic cation transmembrane transporter activity"/>
    <property type="evidence" value="ECO:0007669"/>
    <property type="project" value="InterPro"/>
</dbReference>
<evidence type="ECO:0000313" key="3">
    <source>
        <dbReference type="EMBL" id="QTA81074.1"/>
    </source>
</evidence>
<evidence type="ECO:0000259" key="2">
    <source>
        <dbReference type="PROSITE" id="PS51202"/>
    </source>
</evidence>
<dbReference type="Proteomes" id="UP000663720">
    <property type="component" value="Chromosome"/>
</dbReference>
<feature type="domain" description="RCK C-terminal" evidence="2">
    <location>
        <begin position="134"/>
        <end position="218"/>
    </location>
</feature>
<dbReference type="RefSeq" id="WP_207687145.1">
    <property type="nucleotide sequence ID" value="NZ_CP061799.1"/>
</dbReference>
<dbReference type="InterPro" id="IPR036721">
    <property type="entry name" value="RCK_C_sf"/>
</dbReference>
<dbReference type="Gene3D" id="3.40.50.720">
    <property type="entry name" value="NAD(P)-binding Rossmann-like Domain"/>
    <property type="match status" value="1"/>
</dbReference>
<dbReference type="InterPro" id="IPR003148">
    <property type="entry name" value="RCK_N"/>
</dbReference>
<dbReference type="Pfam" id="PF02254">
    <property type="entry name" value="TrkA_N"/>
    <property type="match status" value="1"/>
</dbReference>
<dbReference type="EMBL" id="CP061799">
    <property type="protein sequence ID" value="QTA81074.1"/>
    <property type="molecule type" value="Genomic_DNA"/>
</dbReference>
<protein>
    <submittedName>
        <fullName evidence="3">Trk system potassium uptake protein</fullName>
    </submittedName>
</protein>
<dbReference type="GO" id="GO:0006813">
    <property type="term" value="P:potassium ion transport"/>
    <property type="evidence" value="ECO:0007669"/>
    <property type="project" value="InterPro"/>
</dbReference>
<evidence type="ECO:0000259" key="1">
    <source>
        <dbReference type="PROSITE" id="PS51201"/>
    </source>
</evidence>
<dbReference type="PROSITE" id="PS51201">
    <property type="entry name" value="RCK_N"/>
    <property type="match status" value="1"/>
</dbReference>
<dbReference type="InterPro" id="IPR006037">
    <property type="entry name" value="RCK_C"/>
</dbReference>
<evidence type="ECO:0000313" key="4">
    <source>
        <dbReference type="Proteomes" id="UP000663720"/>
    </source>
</evidence>
<organism evidence="3 4">
    <name type="scientific">Desulfonema limicola</name>
    <dbReference type="NCBI Taxonomy" id="45656"/>
    <lineage>
        <taxon>Bacteria</taxon>
        <taxon>Pseudomonadati</taxon>
        <taxon>Thermodesulfobacteriota</taxon>
        <taxon>Desulfobacteria</taxon>
        <taxon>Desulfobacterales</taxon>
        <taxon>Desulfococcaceae</taxon>
        <taxon>Desulfonema</taxon>
    </lineage>
</organism>
<dbReference type="Gene3D" id="3.30.70.1450">
    <property type="entry name" value="Regulator of K+ conductance, C-terminal domain"/>
    <property type="match status" value="1"/>
</dbReference>
<name>A0A975GH97_9BACT</name>
<dbReference type="SUPFAM" id="SSF116726">
    <property type="entry name" value="TrkA C-terminal domain-like"/>
    <property type="match status" value="1"/>
</dbReference>
<dbReference type="AlphaFoldDB" id="A0A975GH97"/>
<dbReference type="Pfam" id="PF02080">
    <property type="entry name" value="TrkA_C"/>
    <property type="match status" value="1"/>
</dbReference>
<dbReference type="SUPFAM" id="SSF51735">
    <property type="entry name" value="NAD(P)-binding Rossmann-fold domains"/>
    <property type="match status" value="1"/>
</dbReference>
<dbReference type="PROSITE" id="PS51202">
    <property type="entry name" value="RCK_C"/>
    <property type="match status" value="1"/>
</dbReference>